<keyword evidence="2" id="KW-1185">Reference proteome</keyword>
<dbReference type="AlphaFoldDB" id="A0A073J258"/>
<dbReference type="EMBL" id="JAMD01000005">
    <property type="protein sequence ID" value="KEJ95786.1"/>
    <property type="molecule type" value="Genomic_DNA"/>
</dbReference>
<gene>
    <name evidence="1" type="ORF">SUH3_19960</name>
</gene>
<organism evidence="1 2">
    <name type="scientific">Pseudosulfitobacter pseudonitzschiae</name>
    <dbReference type="NCBI Taxonomy" id="1402135"/>
    <lineage>
        <taxon>Bacteria</taxon>
        <taxon>Pseudomonadati</taxon>
        <taxon>Pseudomonadota</taxon>
        <taxon>Alphaproteobacteria</taxon>
        <taxon>Rhodobacterales</taxon>
        <taxon>Roseobacteraceae</taxon>
        <taxon>Pseudosulfitobacter</taxon>
    </lineage>
</organism>
<sequence>MGMEQPEFHRRSFPEHLYEDTAMLKFALPIVALTAACNMVGSPAVSGDIPNALVGAWGMNLADCKNDAAAKGLVRISGSELKYYEARGTLTAVIEETPTRLVGEFAFEGEGQTWKRQMVLDVQDGGQTLITREYGAGAIPGAQKYSRCP</sequence>
<accession>A0A073J258</accession>
<dbReference type="Proteomes" id="UP000027746">
    <property type="component" value="Unassembled WGS sequence"/>
</dbReference>
<name>A0A073J258_9RHOB</name>
<comment type="caution">
    <text evidence="1">The sequence shown here is derived from an EMBL/GenBank/DDBJ whole genome shotgun (WGS) entry which is preliminary data.</text>
</comment>
<evidence type="ECO:0000313" key="2">
    <source>
        <dbReference type="Proteomes" id="UP000027746"/>
    </source>
</evidence>
<evidence type="ECO:0000313" key="1">
    <source>
        <dbReference type="EMBL" id="KEJ95786.1"/>
    </source>
</evidence>
<proteinExistence type="predicted"/>
<reference evidence="1 2" key="1">
    <citation type="submission" date="2014-01" db="EMBL/GenBank/DDBJ databases">
        <title>Sulfitobacter sp. H3 (MCCC 1A00686) Genome Sequencing.</title>
        <authorList>
            <person name="Lai Q."/>
            <person name="Hong Z."/>
        </authorList>
    </citation>
    <scope>NUCLEOTIDE SEQUENCE [LARGE SCALE GENOMIC DNA]</scope>
    <source>
        <strain evidence="1 2">H3</strain>
    </source>
</reference>
<protein>
    <submittedName>
        <fullName evidence="1">Uncharacterized protein</fullName>
    </submittedName>
</protein>